<dbReference type="EMBL" id="JACSQK010000005">
    <property type="protein sequence ID" value="MBD7961031.1"/>
    <property type="molecule type" value="Genomic_DNA"/>
</dbReference>
<dbReference type="CDD" id="cd17624">
    <property type="entry name" value="REC_OmpR_PmrA-like"/>
    <property type="match status" value="1"/>
</dbReference>
<protein>
    <submittedName>
        <fullName evidence="12">Response regulator transcription factor</fullName>
    </submittedName>
</protein>
<dbReference type="InterPro" id="IPR001789">
    <property type="entry name" value="Sig_transdc_resp-reg_receiver"/>
</dbReference>
<keyword evidence="4" id="KW-0902">Two-component regulatory system</keyword>
<keyword evidence="6 9" id="KW-0238">DNA-binding</keyword>
<gene>
    <name evidence="12" type="ORF">H9646_11085</name>
</gene>
<evidence type="ECO:0000313" key="13">
    <source>
        <dbReference type="Proteomes" id="UP000634919"/>
    </source>
</evidence>
<dbReference type="Gene3D" id="1.10.10.10">
    <property type="entry name" value="Winged helix-like DNA-binding domain superfamily/Winged helix DNA-binding domain"/>
    <property type="match status" value="1"/>
</dbReference>
<accession>A0ABR8SC25</accession>
<keyword evidence="3 8" id="KW-0597">Phosphoprotein</keyword>
<comment type="caution">
    <text evidence="12">The sequence shown here is derived from an EMBL/GenBank/DDBJ whole genome shotgun (WGS) entry which is preliminary data.</text>
</comment>
<evidence type="ECO:0000259" key="10">
    <source>
        <dbReference type="PROSITE" id="PS50110"/>
    </source>
</evidence>
<feature type="domain" description="Response regulatory" evidence="10">
    <location>
        <begin position="2"/>
        <end position="116"/>
    </location>
</feature>
<keyword evidence="2" id="KW-0963">Cytoplasm</keyword>
<feature type="domain" description="OmpR/PhoB-type" evidence="11">
    <location>
        <begin position="124"/>
        <end position="218"/>
    </location>
</feature>
<dbReference type="Gene3D" id="6.10.250.690">
    <property type="match status" value="1"/>
</dbReference>
<dbReference type="Gene3D" id="3.40.50.2300">
    <property type="match status" value="1"/>
</dbReference>
<evidence type="ECO:0000256" key="7">
    <source>
        <dbReference type="ARBA" id="ARBA00023163"/>
    </source>
</evidence>
<dbReference type="SMART" id="SM00448">
    <property type="entry name" value="REC"/>
    <property type="match status" value="1"/>
</dbReference>
<evidence type="ECO:0000256" key="9">
    <source>
        <dbReference type="PROSITE-ProRule" id="PRU01091"/>
    </source>
</evidence>
<dbReference type="CDD" id="cd00383">
    <property type="entry name" value="trans_reg_C"/>
    <property type="match status" value="1"/>
</dbReference>
<keyword evidence="5" id="KW-0805">Transcription regulation</keyword>
<dbReference type="PROSITE" id="PS50110">
    <property type="entry name" value="RESPONSE_REGULATORY"/>
    <property type="match status" value="1"/>
</dbReference>
<evidence type="ECO:0000256" key="4">
    <source>
        <dbReference type="ARBA" id="ARBA00023012"/>
    </source>
</evidence>
<dbReference type="InterPro" id="IPR039420">
    <property type="entry name" value="WalR-like"/>
</dbReference>
<dbReference type="RefSeq" id="WP_191723426.1">
    <property type="nucleotide sequence ID" value="NZ_JACSQK010000005.1"/>
</dbReference>
<evidence type="ECO:0000313" key="12">
    <source>
        <dbReference type="EMBL" id="MBD7961031.1"/>
    </source>
</evidence>
<evidence type="ECO:0000256" key="2">
    <source>
        <dbReference type="ARBA" id="ARBA00022490"/>
    </source>
</evidence>
<comment type="subcellular location">
    <subcellularLocation>
        <location evidence="1">Cytoplasm</location>
    </subcellularLocation>
</comment>
<dbReference type="PANTHER" id="PTHR48111">
    <property type="entry name" value="REGULATOR OF RPOS"/>
    <property type="match status" value="1"/>
</dbReference>
<dbReference type="InterPro" id="IPR011006">
    <property type="entry name" value="CheY-like_superfamily"/>
</dbReference>
<feature type="modified residue" description="4-aspartylphosphate" evidence="8">
    <location>
        <position position="51"/>
    </location>
</feature>
<feature type="DNA-binding region" description="OmpR/PhoB-type" evidence="9">
    <location>
        <begin position="124"/>
        <end position="218"/>
    </location>
</feature>
<dbReference type="Pfam" id="PF00072">
    <property type="entry name" value="Response_reg"/>
    <property type="match status" value="1"/>
</dbReference>
<dbReference type="SUPFAM" id="SSF52172">
    <property type="entry name" value="CheY-like"/>
    <property type="match status" value="1"/>
</dbReference>
<organism evidence="12 13">
    <name type="scientific">Comamonas avium</name>
    <dbReference type="NCBI Taxonomy" id="2762231"/>
    <lineage>
        <taxon>Bacteria</taxon>
        <taxon>Pseudomonadati</taxon>
        <taxon>Pseudomonadota</taxon>
        <taxon>Betaproteobacteria</taxon>
        <taxon>Burkholderiales</taxon>
        <taxon>Comamonadaceae</taxon>
        <taxon>Comamonas</taxon>
    </lineage>
</organism>
<dbReference type="InterPro" id="IPR001867">
    <property type="entry name" value="OmpR/PhoB-type_DNA-bd"/>
</dbReference>
<evidence type="ECO:0000256" key="3">
    <source>
        <dbReference type="ARBA" id="ARBA00022553"/>
    </source>
</evidence>
<evidence type="ECO:0000256" key="1">
    <source>
        <dbReference type="ARBA" id="ARBA00004496"/>
    </source>
</evidence>
<dbReference type="SMART" id="SM00862">
    <property type="entry name" value="Trans_reg_C"/>
    <property type="match status" value="1"/>
</dbReference>
<dbReference type="Proteomes" id="UP000634919">
    <property type="component" value="Unassembled WGS sequence"/>
</dbReference>
<dbReference type="PANTHER" id="PTHR48111:SF35">
    <property type="entry name" value="TRANSCRIPTIONAL REGULATORY PROTEIN QSEB"/>
    <property type="match status" value="1"/>
</dbReference>
<dbReference type="Pfam" id="PF00486">
    <property type="entry name" value="Trans_reg_C"/>
    <property type="match status" value="1"/>
</dbReference>
<dbReference type="InterPro" id="IPR036388">
    <property type="entry name" value="WH-like_DNA-bd_sf"/>
</dbReference>
<keyword evidence="7" id="KW-0804">Transcription</keyword>
<evidence type="ECO:0000256" key="8">
    <source>
        <dbReference type="PROSITE-ProRule" id="PRU00169"/>
    </source>
</evidence>
<reference evidence="12 13" key="1">
    <citation type="submission" date="2020-08" db="EMBL/GenBank/DDBJ databases">
        <title>A Genomic Blueprint of the Chicken Gut Microbiome.</title>
        <authorList>
            <person name="Gilroy R."/>
            <person name="Ravi A."/>
            <person name="Getino M."/>
            <person name="Pursley I."/>
            <person name="Horton D.L."/>
            <person name="Alikhan N.-F."/>
            <person name="Baker D."/>
            <person name="Gharbi K."/>
            <person name="Hall N."/>
            <person name="Watson M."/>
            <person name="Adriaenssens E.M."/>
            <person name="Foster-Nyarko E."/>
            <person name="Jarju S."/>
            <person name="Secka A."/>
            <person name="Antonio M."/>
            <person name="Oren A."/>
            <person name="Chaudhuri R."/>
            <person name="La Ragione R.M."/>
            <person name="Hildebrand F."/>
            <person name="Pallen M.J."/>
        </authorList>
    </citation>
    <scope>NUCLEOTIDE SEQUENCE [LARGE SCALE GENOMIC DNA]</scope>
    <source>
        <strain evidence="12 13">Sa2CVA6</strain>
    </source>
</reference>
<evidence type="ECO:0000259" key="11">
    <source>
        <dbReference type="PROSITE" id="PS51755"/>
    </source>
</evidence>
<name>A0ABR8SC25_9BURK</name>
<keyword evidence="13" id="KW-1185">Reference proteome</keyword>
<proteinExistence type="predicted"/>
<evidence type="ECO:0000256" key="5">
    <source>
        <dbReference type="ARBA" id="ARBA00023015"/>
    </source>
</evidence>
<evidence type="ECO:0000256" key="6">
    <source>
        <dbReference type="ARBA" id="ARBA00023125"/>
    </source>
</evidence>
<dbReference type="PROSITE" id="PS51755">
    <property type="entry name" value="OMPR_PHOB"/>
    <property type="match status" value="1"/>
</dbReference>
<sequence length="225" mass="24896">MHVLIVEDNTLVARGIKAGLELHGMTCDIAMHIAQAQLLMAACQFDACVLDLGLPDGDGLQLLQQWRARTLDVPVLILTARGTVEDKVLGFQTGGDDYLAKPFDLPELVVRLQALHRRAAGRASDWQQWPALRLNLATHEAFVHEQPVELSRREWALLGALLQANGRVLTPVQLHDRLYGFEQDVGSNTVNVHVHNLRKKLGAELIDTVRGLGFRLGASYCKDMA</sequence>